<evidence type="ECO:0000256" key="6">
    <source>
        <dbReference type="ARBA" id="ARBA00012232"/>
    </source>
</evidence>
<feature type="domain" description="Phosphotransferase system enzyme I N-terminal" evidence="21">
    <location>
        <begin position="13"/>
        <end position="135"/>
    </location>
</feature>
<dbReference type="SUPFAM" id="SSF52009">
    <property type="entry name" value="Phosphohistidine domain"/>
    <property type="match status" value="1"/>
</dbReference>
<evidence type="ECO:0000256" key="9">
    <source>
        <dbReference type="ARBA" id="ARBA00022490"/>
    </source>
</evidence>
<dbReference type="InterPro" id="IPR015813">
    <property type="entry name" value="Pyrv/PenolPyrv_kinase-like_dom"/>
</dbReference>
<dbReference type="InterPro" id="IPR008279">
    <property type="entry name" value="PEP-util_enz_mobile_dom"/>
</dbReference>
<name>A0ABS1KKU1_9BACT</name>
<keyword evidence="14 17" id="KW-0418">Kinase</keyword>
<dbReference type="GO" id="GO:0008965">
    <property type="term" value="F:phosphoenolpyruvate-protein phosphotransferase activity"/>
    <property type="evidence" value="ECO:0007669"/>
    <property type="project" value="UniProtKB-EC"/>
</dbReference>
<dbReference type="Pfam" id="PF05524">
    <property type="entry name" value="PEP-utilisers_N"/>
    <property type="match status" value="1"/>
</dbReference>
<protein>
    <recommendedName>
        <fullName evidence="7 17">Phosphoenolpyruvate-protein phosphotransferase</fullName>
        <ecNumber evidence="6 17">2.7.3.9</ecNumber>
    </recommendedName>
    <alternativeName>
        <fullName evidence="16 17">Phosphotransferase system, enzyme I</fullName>
    </alternativeName>
</protein>
<evidence type="ECO:0000256" key="17">
    <source>
        <dbReference type="PIRNR" id="PIRNR000732"/>
    </source>
</evidence>
<dbReference type="RefSeq" id="WP_202006808.1">
    <property type="nucleotide sequence ID" value="NZ_JAERRB010000001.1"/>
</dbReference>
<keyword evidence="11 17" id="KW-0808">Transferase</keyword>
<sequence>MEKGPYNTGGEIRGVVASPGIAIGRAHVLRKRDAVSTGILLKDESEVLRAIEKFELAVQASVEEVKSLKRQRGLSNEEVDILETHIEFLTDPQIKADVFREITKNKKNVIDSVIDVIHKTVDMFRNMDDDYLRTRAADIQDIGDRILKNLLHTGNNEQTFPPNTILLAEDISPSDAIAFDMSRIIGFATRVGGKTSHTAILAKSKNIPAVVGCGTALDIIETEDVVIVDGTTGIVIVNPDEIRLEEYKARKEACDAEHKFLSSLKDIPAITPDGVAITLLANIANADDMDDALTYRAAGAGLFRTELLFMNRTAFPTEDEQLEFYKKTALKAKGKPVTVRTIDIGGDKPLDYFTFPKEDNPFLGYRAIRISLDRQDIFITQLRAILRASVFGTLKIMFPMISSLQELRQAKEILERAKAQLSDEGIEFDKTIPVGMMIEVPSAAVMADLLAKEVDFFSIGTNDLCQYTLAVDRGNEKVKALYDPFNPAVLRLIGYVIEQAHKQKIGVSLCGELASDPQATLVLMGMGLREFSMSAASIPAIKNVIIHNAFSKATEICENVMAMDNSKTIIDYLQTQK</sequence>
<dbReference type="EMBL" id="JAERRB010000001">
    <property type="protein sequence ID" value="MBL0739842.1"/>
    <property type="molecule type" value="Genomic_DNA"/>
</dbReference>
<dbReference type="InterPro" id="IPR024692">
    <property type="entry name" value="PTS_EI"/>
</dbReference>
<dbReference type="SUPFAM" id="SSF51621">
    <property type="entry name" value="Phosphoenolpyruvate/pyruvate domain"/>
    <property type="match status" value="1"/>
</dbReference>
<organism evidence="22 23">
    <name type="scientific">Chryseolinea lacunae</name>
    <dbReference type="NCBI Taxonomy" id="2801331"/>
    <lineage>
        <taxon>Bacteria</taxon>
        <taxon>Pseudomonadati</taxon>
        <taxon>Bacteroidota</taxon>
        <taxon>Cytophagia</taxon>
        <taxon>Cytophagales</taxon>
        <taxon>Fulvivirgaceae</taxon>
        <taxon>Chryseolinea</taxon>
    </lineage>
</organism>
<evidence type="ECO:0000256" key="5">
    <source>
        <dbReference type="ARBA" id="ARBA00007837"/>
    </source>
</evidence>
<evidence type="ECO:0000256" key="15">
    <source>
        <dbReference type="ARBA" id="ARBA00022842"/>
    </source>
</evidence>
<keyword evidence="18" id="KW-0175">Coiled coil</keyword>
<evidence type="ECO:0000259" key="19">
    <source>
        <dbReference type="Pfam" id="PF00391"/>
    </source>
</evidence>
<dbReference type="EC" id="2.7.3.9" evidence="6 17"/>
<keyword evidence="10 17" id="KW-0762">Sugar transport</keyword>
<feature type="domain" description="PEP-utilising enzyme mobile" evidence="19">
    <location>
        <begin position="160"/>
        <end position="233"/>
    </location>
</feature>
<dbReference type="PROSITE" id="PS00742">
    <property type="entry name" value="PEP_ENZYMES_2"/>
    <property type="match status" value="1"/>
</dbReference>
<comment type="similarity">
    <text evidence="5 17">Belongs to the PEP-utilizing enzyme family.</text>
</comment>
<dbReference type="InterPro" id="IPR040442">
    <property type="entry name" value="Pyrv_kinase-like_dom_sf"/>
</dbReference>
<dbReference type="PRINTS" id="PR01736">
    <property type="entry name" value="PHPHTRNFRASE"/>
</dbReference>
<gene>
    <name evidence="22" type="primary">ptsP</name>
    <name evidence="22" type="ORF">JI741_01370</name>
</gene>
<evidence type="ECO:0000256" key="11">
    <source>
        <dbReference type="ARBA" id="ARBA00022679"/>
    </source>
</evidence>
<evidence type="ECO:0000256" key="14">
    <source>
        <dbReference type="ARBA" id="ARBA00022777"/>
    </source>
</evidence>
<evidence type="ECO:0000256" key="7">
    <source>
        <dbReference type="ARBA" id="ARBA00016544"/>
    </source>
</evidence>
<dbReference type="InterPro" id="IPR000121">
    <property type="entry name" value="PEP_util_C"/>
</dbReference>
<dbReference type="InterPro" id="IPR050499">
    <property type="entry name" value="PEP-utilizing_PTS_enzyme"/>
</dbReference>
<dbReference type="PANTHER" id="PTHR46244">
    <property type="entry name" value="PHOSPHOENOLPYRUVATE-PROTEIN PHOSPHOTRANSFERASE"/>
    <property type="match status" value="1"/>
</dbReference>
<dbReference type="Proteomes" id="UP000613030">
    <property type="component" value="Unassembled WGS sequence"/>
</dbReference>
<keyword evidence="12 17" id="KW-0598">Phosphotransferase system</keyword>
<proteinExistence type="inferred from homology"/>
<evidence type="ECO:0000313" key="23">
    <source>
        <dbReference type="Proteomes" id="UP000613030"/>
    </source>
</evidence>
<keyword evidence="8 17" id="KW-0813">Transport</keyword>
<dbReference type="InterPro" id="IPR036618">
    <property type="entry name" value="PtsI_HPr-bd_sf"/>
</dbReference>
<comment type="caution">
    <text evidence="22">The sequence shown here is derived from an EMBL/GenBank/DDBJ whole genome shotgun (WGS) entry which is preliminary data.</text>
</comment>
<dbReference type="PIRSF" id="PIRSF000732">
    <property type="entry name" value="PTS_enzyme_I"/>
    <property type="match status" value="1"/>
</dbReference>
<comment type="catalytic activity">
    <reaction evidence="1 17">
        <text>L-histidyl-[protein] + phosphoenolpyruvate = N(pros)-phospho-L-histidyl-[protein] + pyruvate</text>
        <dbReference type="Rhea" id="RHEA:23880"/>
        <dbReference type="Rhea" id="RHEA-COMP:9745"/>
        <dbReference type="Rhea" id="RHEA-COMP:9746"/>
        <dbReference type="ChEBI" id="CHEBI:15361"/>
        <dbReference type="ChEBI" id="CHEBI:29979"/>
        <dbReference type="ChEBI" id="CHEBI:58702"/>
        <dbReference type="ChEBI" id="CHEBI:64837"/>
        <dbReference type="EC" id="2.7.3.9"/>
    </reaction>
</comment>
<dbReference type="InterPro" id="IPR036637">
    <property type="entry name" value="Phosphohistidine_dom_sf"/>
</dbReference>
<comment type="cofactor">
    <cofactor evidence="2 17">
        <name>Mg(2+)</name>
        <dbReference type="ChEBI" id="CHEBI:18420"/>
    </cofactor>
</comment>
<evidence type="ECO:0000256" key="18">
    <source>
        <dbReference type="SAM" id="Coils"/>
    </source>
</evidence>
<accession>A0ABS1KKU1</accession>
<evidence type="ECO:0000256" key="3">
    <source>
        <dbReference type="ARBA" id="ARBA00002728"/>
    </source>
</evidence>
<evidence type="ECO:0000259" key="20">
    <source>
        <dbReference type="Pfam" id="PF02896"/>
    </source>
</evidence>
<dbReference type="Pfam" id="PF00391">
    <property type="entry name" value="PEP-utilizers"/>
    <property type="match status" value="1"/>
</dbReference>
<keyword evidence="23" id="KW-1185">Reference proteome</keyword>
<evidence type="ECO:0000256" key="10">
    <source>
        <dbReference type="ARBA" id="ARBA00022597"/>
    </source>
</evidence>
<evidence type="ECO:0000256" key="8">
    <source>
        <dbReference type="ARBA" id="ARBA00022448"/>
    </source>
</evidence>
<dbReference type="PANTHER" id="PTHR46244:SF3">
    <property type="entry name" value="PHOSPHOENOLPYRUVATE-PROTEIN PHOSPHOTRANSFERASE"/>
    <property type="match status" value="1"/>
</dbReference>
<dbReference type="Gene3D" id="1.10.274.10">
    <property type="entry name" value="PtsI, HPr-binding domain"/>
    <property type="match status" value="1"/>
</dbReference>
<evidence type="ECO:0000256" key="13">
    <source>
        <dbReference type="ARBA" id="ARBA00022723"/>
    </source>
</evidence>
<dbReference type="Pfam" id="PF02896">
    <property type="entry name" value="PEP-utilizers_C"/>
    <property type="match status" value="1"/>
</dbReference>
<dbReference type="SUPFAM" id="SSF47831">
    <property type="entry name" value="Enzyme I of the PEP:sugar phosphotransferase system HPr-binding (sub)domain"/>
    <property type="match status" value="1"/>
</dbReference>
<dbReference type="NCBIfam" id="TIGR01417">
    <property type="entry name" value="PTS_I_fam"/>
    <property type="match status" value="1"/>
</dbReference>
<keyword evidence="9 17" id="KW-0963">Cytoplasm</keyword>
<evidence type="ECO:0000256" key="16">
    <source>
        <dbReference type="ARBA" id="ARBA00033235"/>
    </source>
</evidence>
<evidence type="ECO:0000256" key="4">
    <source>
        <dbReference type="ARBA" id="ARBA00004496"/>
    </source>
</evidence>
<keyword evidence="13 17" id="KW-0479">Metal-binding</keyword>
<evidence type="ECO:0000256" key="12">
    <source>
        <dbReference type="ARBA" id="ARBA00022683"/>
    </source>
</evidence>
<dbReference type="InterPro" id="IPR008731">
    <property type="entry name" value="PTS_EIN"/>
</dbReference>
<comment type="subcellular location">
    <subcellularLocation>
        <location evidence="4 17">Cytoplasm</location>
    </subcellularLocation>
</comment>
<evidence type="ECO:0000256" key="1">
    <source>
        <dbReference type="ARBA" id="ARBA00000683"/>
    </source>
</evidence>
<evidence type="ECO:0000259" key="21">
    <source>
        <dbReference type="Pfam" id="PF05524"/>
    </source>
</evidence>
<dbReference type="Gene3D" id="3.50.30.10">
    <property type="entry name" value="Phosphohistidine domain"/>
    <property type="match status" value="1"/>
</dbReference>
<evidence type="ECO:0000313" key="22">
    <source>
        <dbReference type="EMBL" id="MBL0739842.1"/>
    </source>
</evidence>
<feature type="coiled-coil region" evidence="18">
    <location>
        <begin position="400"/>
        <end position="427"/>
    </location>
</feature>
<feature type="domain" description="PEP-utilising enzyme C-terminal" evidence="20">
    <location>
        <begin position="262"/>
        <end position="547"/>
    </location>
</feature>
<comment type="function">
    <text evidence="3 17">General (non sugar-specific) component of the phosphoenolpyruvate-dependent sugar phosphotransferase system (sugar PTS). This major carbohydrate active-transport system catalyzes the phosphorylation of incoming sugar substrates concomitantly with their translocation across the cell membrane. Enzyme I transfers the phosphoryl group from phosphoenolpyruvate (PEP) to the phosphoryl carrier protein (HPr).</text>
</comment>
<dbReference type="InterPro" id="IPR023151">
    <property type="entry name" value="PEP_util_CS"/>
</dbReference>
<keyword evidence="15 17" id="KW-0460">Magnesium</keyword>
<dbReference type="Gene3D" id="3.20.20.60">
    <property type="entry name" value="Phosphoenolpyruvate-binding domains"/>
    <property type="match status" value="1"/>
</dbReference>
<reference evidence="22 23" key="1">
    <citation type="submission" date="2021-01" db="EMBL/GenBank/DDBJ databases">
        <title>Chryseolinea sp. Jin1 Genome sequencing and assembly.</title>
        <authorList>
            <person name="Kim I."/>
        </authorList>
    </citation>
    <scope>NUCLEOTIDE SEQUENCE [LARGE SCALE GENOMIC DNA]</scope>
    <source>
        <strain evidence="22 23">Jin1</strain>
    </source>
</reference>
<evidence type="ECO:0000256" key="2">
    <source>
        <dbReference type="ARBA" id="ARBA00001946"/>
    </source>
</evidence>
<dbReference type="InterPro" id="IPR006318">
    <property type="entry name" value="PTS_EI-like"/>
</dbReference>